<evidence type="ECO:0000256" key="5">
    <source>
        <dbReference type="ARBA" id="ARBA00022989"/>
    </source>
</evidence>
<reference evidence="10 11" key="1">
    <citation type="submission" date="2019-09" db="EMBL/GenBank/DDBJ databases">
        <title>Bird 10,000 Genomes (B10K) Project - Family phase.</title>
        <authorList>
            <person name="Zhang G."/>
        </authorList>
    </citation>
    <scope>NUCLEOTIDE SEQUENCE [LARGE SCALE GENOMIC DNA]</scope>
    <source>
        <strain evidence="10">B10K-DU-012-45</strain>
    </source>
</reference>
<feature type="domain" description="G-protein coupled receptors family 1 profile" evidence="9">
    <location>
        <begin position="45"/>
        <end position="292"/>
    </location>
</feature>
<dbReference type="Pfam" id="PF13853">
    <property type="entry name" value="7tm_4"/>
    <property type="match status" value="1"/>
</dbReference>
<dbReference type="InterPro" id="IPR050402">
    <property type="entry name" value="OR51/52/56-like"/>
</dbReference>
<feature type="non-terminal residue" evidence="10">
    <location>
        <position position="1"/>
    </location>
</feature>
<feature type="non-terminal residue" evidence="10">
    <location>
        <position position="300"/>
    </location>
</feature>
<protein>
    <submittedName>
        <fullName evidence="10">O52B4 protein</fullName>
    </submittedName>
</protein>
<feature type="transmembrane region" description="Helical" evidence="8">
    <location>
        <begin position="269"/>
        <end position="294"/>
    </location>
</feature>
<accession>A0A7L3BU59</accession>
<feature type="transmembrane region" description="Helical" evidence="8">
    <location>
        <begin position="64"/>
        <end position="82"/>
    </location>
</feature>
<keyword evidence="7" id="KW-0807">Transducer</keyword>
<dbReference type="PROSITE" id="PS50262">
    <property type="entry name" value="G_PROTEIN_RECEP_F1_2"/>
    <property type="match status" value="1"/>
</dbReference>
<dbReference type="Proteomes" id="UP000555367">
    <property type="component" value="Unassembled WGS sequence"/>
</dbReference>
<keyword evidence="5 8" id="KW-1133">Transmembrane helix</keyword>
<dbReference type="AlphaFoldDB" id="A0A7L3BU59"/>
<dbReference type="InterPro" id="IPR000276">
    <property type="entry name" value="GPCR_Rhodpsn"/>
</dbReference>
<evidence type="ECO:0000313" key="11">
    <source>
        <dbReference type="Proteomes" id="UP000555367"/>
    </source>
</evidence>
<evidence type="ECO:0000313" key="10">
    <source>
        <dbReference type="EMBL" id="NXT34038.1"/>
    </source>
</evidence>
<evidence type="ECO:0000256" key="7">
    <source>
        <dbReference type="ARBA" id="ARBA00023224"/>
    </source>
</evidence>
<dbReference type="OrthoDB" id="10435926at2759"/>
<feature type="transmembrane region" description="Helical" evidence="8">
    <location>
        <begin position="148"/>
        <end position="167"/>
    </location>
</feature>
<dbReference type="InterPro" id="IPR000725">
    <property type="entry name" value="Olfact_rcpt"/>
</dbReference>
<keyword evidence="11" id="KW-1185">Reference proteome</keyword>
<evidence type="ECO:0000256" key="4">
    <source>
        <dbReference type="ARBA" id="ARBA00022725"/>
    </source>
</evidence>
<name>A0A7L3BU59_PELUR</name>
<feature type="transmembrane region" description="Helical" evidence="8">
    <location>
        <begin position="29"/>
        <end position="52"/>
    </location>
</feature>
<dbReference type="PRINTS" id="PR00237">
    <property type="entry name" value="GPCRRHODOPSN"/>
</dbReference>
<dbReference type="PANTHER" id="PTHR26450">
    <property type="entry name" value="OLFACTORY RECEPTOR 56B1-RELATED"/>
    <property type="match status" value="1"/>
</dbReference>
<evidence type="ECO:0000256" key="8">
    <source>
        <dbReference type="SAM" id="Phobius"/>
    </source>
</evidence>
<organism evidence="10 11">
    <name type="scientific">Pelecanoides urinatrix</name>
    <name type="common">Common diving petrel</name>
    <name type="synonym">Procellaria urinatrix</name>
    <dbReference type="NCBI Taxonomy" id="37079"/>
    <lineage>
        <taxon>Eukaryota</taxon>
        <taxon>Metazoa</taxon>
        <taxon>Chordata</taxon>
        <taxon>Craniata</taxon>
        <taxon>Vertebrata</taxon>
        <taxon>Euteleostomi</taxon>
        <taxon>Archelosauria</taxon>
        <taxon>Archosauria</taxon>
        <taxon>Dinosauria</taxon>
        <taxon>Saurischia</taxon>
        <taxon>Theropoda</taxon>
        <taxon>Coelurosauria</taxon>
        <taxon>Aves</taxon>
        <taxon>Neognathae</taxon>
        <taxon>Neoaves</taxon>
        <taxon>Aequornithes</taxon>
        <taxon>Procellariiformes</taxon>
        <taxon>Procellariidae</taxon>
        <taxon>Pelecanoides</taxon>
    </lineage>
</organism>
<comment type="caution">
    <text evidence="10">The sequence shown here is derived from an EMBL/GenBank/DDBJ whole genome shotgun (WGS) entry which is preliminary data.</text>
</comment>
<evidence type="ECO:0000256" key="3">
    <source>
        <dbReference type="ARBA" id="ARBA00022692"/>
    </source>
</evidence>
<dbReference type="Gene3D" id="1.20.1070.10">
    <property type="entry name" value="Rhodopsin 7-helix transmembrane proteins"/>
    <property type="match status" value="1"/>
</dbReference>
<evidence type="ECO:0000256" key="2">
    <source>
        <dbReference type="ARBA" id="ARBA00022606"/>
    </source>
</evidence>
<sequence>AVMLAGNCTALAPITCLLMGISGTGESHLWISTPFTLMYMVAVLGNFILSFVNHTEKSLHEPSYLFLPMLAAADLLLSTSTMPKTLAIFWFRAGEVSLEACFTPVFLILVVSCAESAILLAMAFDGYIAICKPSKYVSLLIQRMTGTIARSLSTVFPVVVLVKHLVFCRNKPLPHTYCKRMGIAKLACADITMNVWRGVTIAVFVLGTDATLTAVSYALILQTVFQLPSKNAWLKALSTRDSHLLVILLYFTLGFSSFLHTVLGAVFPVYPALIIVANLCVLFSSMLNPIIYGVTNKEFQ</sequence>
<dbReference type="GO" id="GO:0004930">
    <property type="term" value="F:G protein-coupled receptor activity"/>
    <property type="evidence" value="ECO:0007669"/>
    <property type="project" value="InterPro"/>
</dbReference>
<comment type="subcellular location">
    <subcellularLocation>
        <location evidence="1">Membrane</location>
        <topology evidence="1">Multi-pass membrane protein</topology>
    </subcellularLocation>
</comment>
<dbReference type="PANTHER" id="PTHR26450:SF32">
    <property type="entry name" value="OLFACTORY RECEPTOR 52B6"/>
    <property type="match status" value="1"/>
</dbReference>
<keyword evidence="3 8" id="KW-0812">Transmembrane</keyword>
<keyword evidence="4" id="KW-0552">Olfaction</keyword>
<dbReference type="PRINTS" id="PR00245">
    <property type="entry name" value="OLFACTORYR"/>
</dbReference>
<gene>
    <name evidence="10" type="primary">Or52b4</name>
    <name evidence="10" type="ORF">PELURI_R14222</name>
</gene>
<dbReference type="GO" id="GO:0004984">
    <property type="term" value="F:olfactory receptor activity"/>
    <property type="evidence" value="ECO:0007669"/>
    <property type="project" value="InterPro"/>
</dbReference>
<feature type="transmembrane region" description="Helical" evidence="8">
    <location>
        <begin position="199"/>
        <end position="221"/>
    </location>
</feature>
<dbReference type="GO" id="GO:0005886">
    <property type="term" value="C:plasma membrane"/>
    <property type="evidence" value="ECO:0007669"/>
    <property type="project" value="TreeGrafter"/>
</dbReference>
<feature type="transmembrane region" description="Helical" evidence="8">
    <location>
        <begin position="102"/>
        <end position="128"/>
    </location>
</feature>
<dbReference type="InterPro" id="IPR017452">
    <property type="entry name" value="GPCR_Rhodpsn_7TM"/>
</dbReference>
<feature type="transmembrane region" description="Helical" evidence="8">
    <location>
        <begin position="242"/>
        <end position="263"/>
    </location>
</feature>
<evidence type="ECO:0000256" key="6">
    <source>
        <dbReference type="ARBA" id="ARBA00023136"/>
    </source>
</evidence>
<evidence type="ECO:0000259" key="9">
    <source>
        <dbReference type="PROSITE" id="PS50262"/>
    </source>
</evidence>
<dbReference type="SUPFAM" id="SSF81321">
    <property type="entry name" value="Family A G protein-coupled receptor-like"/>
    <property type="match status" value="1"/>
</dbReference>
<keyword evidence="6 8" id="KW-0472">Membrane</keyword>
<proteinExistence type="predicted"/>
<evidence type="ECO:0000256" key="1">
    <source>
        <dbReference type="ARBA" id="ARBA00004141"/>
    </source>
</evidence>
<keyword evidence="2" id="KW-0716">Sensory transduction</keyword>
<dbReference type="EMBL" id="VZTQ01003793">
    <property type="protein sequence ID" value="NXT34038.1"/>
    <property type="molecule type" value="Genomic_DNA"/>
</dbReference>